<dbReference type="EMBL" id="JAOPGA020001654">
    <property type="protein sequence ID" value="KAL0490221.1"/>
    <property type="molecule type" value="Genomic_DNA"/>
</dbReference>
<organism evidence="1 2">
    <name type="scientific">Acrasis kona</name>
    <dbReference type="NCBI Taxonomy" id="1008807"/>
    <lineage>
        <taxon>Eukaryota</taxon>
        <taxon>Discoba</taxon>
        <taxon>Heterolobosea</taxon>
        <taxon>Tetramitia</taxon>
        <taxon>Eutetramitia</taxon>
        <taxon>Acrasidae</taxon>
        <taxon>Acrasis</taxon>
    </lineage>
</organism>
<gene>
    <name evidence="1" type="ORF">AKO1_006580</name>
</gene>
<evidence type="ECO:0000313" key="1">
    <source>
        <dbReference type="EMBL" id="KAL0490221.1"/>
    </source>
</evidence>
<proteinExistence type="predicted"/>
<evidence type="ECO:0008006" key="3">
    <source>
        <dbReference type="Google" id="ProtNLM"/>
    </source>
</evidence>
<name>A0AAW2ZNG6_9EUKA</name>
<reference evidence="1 2" key="1">
    <citation type="submission" date="2024-03" db="EMBL/GenBank/DDBJ databases">
        <title>The Acrasis kona genome and developmental transcriptomes reveal deep origins of eukaryotic multicellular pathways.</title>
        <authorList>
            <person name="Sheikh S."/>
            <person name="Fu C.-J."/>
            <person name="Brown M.W."/>
            <person name="Baldauf S.L."/>
        </authorList>
    </citation>
    <scope>NUCLEOTIDE SEQUENCE [LARGE SCALE GENOMIC DNA]</scope>
    <source>
        <strain evidence="1 2">ATCC MYA-3509</strain>
    </source>
</reference>
<keyword evidence="2" id="KW-1185">Reference proteome</keyword>
<protein>
    <recommendedName>
        <fullName evidence="3">Peptidase A1 domain-containing protein</fullName>
    </recommendedName>
</protein>
<comment type="caution">
    <text evidence="1">The sequence shown here is derived from an EMBL/GenBank/DDBJ whole genome shotgun (WGS) entry which is preliminary data.</text>
</comment>
<accession>A0AAW2ZNG6</accession>
<evidence type="ECO:0000313" key="2">
    <source>
        <dbReference type="Proteomes" id="UP001431209"/>
    </source>
</evidence>
<dbReference type="AlphaFoldDB" id="A0AAW2ZNG6"/>
<dbReference type="Proteomes" id="UP001431209">
    <property type="component" value="Unassembled WGS sequence"/>
</dbReference>
<sequence>MFFDTGTSVFLLSNPGLESESLSSFMADENHWTISKLHCFLVIVTTIVKYSINDTYDGGLLIEQDSLLTRMTSDLINNGTYVCTILKIYLQNISGT</sequence>